<dbReference type="PROSITE" id="PS50110">
    <property type="entry name" value="RESPONSE_REGULATORY"/>
    <property type="match status" value="1"/>
</dbReference>
<dbReference type="PATRIC" id="fig|187330.3.peg.2869"/>
<dbReference type="GO" id="GO:0003677">
    <property type="term" value="F:DNA binding"/>
    <property type="evidence" value="ECO:0007669"/>
    <property type="project" value="InterPro"/>
</dbReference>
<dbReference type="AlphaFoldDB" id="A0A0N1EN11"/>
<dbReference type="InterPro" id="IPR007492">
    <property type="entry name" value="LytTR_DNA-bd_dom"/>
</dbReference>
<proteinExistence type="predicted"/>
<feature type="modified residue" description="4-aspartylphosphate" evidence="2">
    <location>
        <position position="53"/>
    </location>
</feature>
<evidence type="ECO:0000313" key="6">
    <source>
        <dbReference type="Proteomes" id="UP000037848"/>
    </source>
</evidence>
<dbReference type="STRING" id="187330.AMS58_11275"/>
<dbReference type="Gene3D" id="2.40.50.1020">
    <property type="entry name" value="LytTr DNA-binding domain"/>
    <property type="match status" value="1"/>
</dbReference>
<dbReference type="RefSeq" id="WP_054205140.1">
    <property type="nucleotide sequence ID" value="NZ_LHPH01000004.1"/>
</dbReference>
<dbReference type="Gene3D" id="3.40.50.2300">
    <property type="match status" value="1"/>
</dbReference>
<feature type="domain" description="Response regulatory" evidence="3">
    <location>
        <begin position="2"/>
        <end position="116"/>
    </location>
</feature>
<dbReference type="InterPro" id="IPR001789">
    <property type="entry name" value="Sig_transdc_resp-reg_receiver"/>
</dbReference>
<evidence type="ECO:0000259" key="3">
    <source>
        <dbReference type="PROSITE" id="PS50110"/>
    </source>
</evidence>
<feature type="domain" description="HTH LytTR-type" evidence="4">
    <location>
        <begin position="131"/>
        <end position="233"/>
    </location>
</feature>
<dbReference type="PROSITE" id="PS50930">
    <property type="entry name" value="HTH_LYTTR"/>
    <property type="match status" value="1"/>
</dbReference>
<keyword evidence="6" id="KW-1185">Reference proteome</keyword>
<dbReference type="PANTHER" id="PTHR43228">
    <property type="entry name" value="TWO-COMPONENT RESPONSE REGULATOR"/>
    <property type="match status" value="1"/>
</dbReference>
<evidence type="ECO:0000256" key="2">
    <source>
        <dbReference type="PROSITE-ProRule" id="PRU00169"/>
    </source>
</evidence>
<dbReference type="SMART" id="SM00448">
    <property type="entry name" value="REC"/>
    <property type="match status" value="1"/>
</dbReference>
<evidence type="ECO:0000259" key="4">
    <source>
        <dbReference type="PROSITE" id="PS50930"/>
    </source>
</evidence>
<comment type="caution">
    <text evidence="5">The sequence shown here is derived from an EMBL/GenBank/DDBJ whole genome shotgun (WGS) entry which is preliminary data.</text>
</comment>
<name>A0A0N1EN11_9GAMM</name>
<dbReference type="SMART" id="SM00850">
    <property type="entry name" value="LytTR"/>
    <property type="match status" value="1"/>
</dbReference>
<dbReference type="EMBL" id="LHPH01000004">
    <property type="protein sequence ID" value="KPH64715.1"/>
    <property type="molecule type" value="Genomic_DNA"/>
</dbReference>
<accession>A0A0N1EN11</accession>
<dbReference type="OrthoDB" id="236568at2"/>
<dbReference type="PANTHER" id="PTHR43228:SF1">
    <property type="entry name" value="TWO-COMPONENT RESPONSE REGULATOR ARR22"/>
    <property type="match status" value="1"/>
</dbReference>
<keyword evidence="1" id="KW-0902">Two-component regulatory system</keyword>
<organism evidence="5 6">
    <name type="scientific">Pseudoalteromonas porphyrae</name>
    <dbReference type="NCBI Taxonomy" id="187330"/>
    <lineage>
        <taxon>Bacteria</taxon>
        <taxon>Pseudomonadati</taxon>
        <taxon>Pseudomonadota</taxon>
        <taxon>Gammaproteobacteria</taxon>
        <taxon>Alteromonadales</taxon>
        <taxon>Pseudoalteromonadaceae</taxon>
        <taxon>Pseudoalteromonas</taxon>
    </lineage>
</organism>
<dbReference type="Pfam" id="PF04397">
    <property type="entry name" value="LytTR"/>
    <property type="match status" value="1"/>
</dbReference>
<protein>
    <submittedName>
        <fullName evidence="5">Chemotaxis protein CheY</fullName>
    </submittedName>
</protein>
<gene>
    <name evidence="5" type="ORF">ADS77_05485</name>
</gene>
<dbReference type="InterPro" id="IPR011006">
    <property type="entry name" value="CheY-like_superfamily"/>
</dbReference>
<dbReference type="SUPFAM" id="SSF52172">
    <property type="entry name" value="CheY-like"/>
    <property type="match status" value="1"/>
</dbReference>
<dbReference type="GO" id="GO:0000160">
    <property type="term" value="P:phosphorelay signal transduction system"/>
    <property type="evidence" value="ECO:0007669"/>
    <property type="project" value="UniProtKB-KW"/>
</dbReference>
<dbReference type="InterPro" id="IPR052048">
    <property type="entry name" value="ST_Response_Regulator"/>
</dbReference>
<keyword evidence="2" id="KW-0597">Phosphoprotein</keyword>
<reference evidence="5 6" key="1">
    <citation type="submission" date="2015-08" db="EMBL/GenBank/DDBJ databases">
        <title>Draft Genome Sequence of Pseudoalteromonas porphyrae UCD-SED14.</title>
        <authorList>
            <person name="Coil D.A."/>
            <person name="Jospin G."/>
            <person name="Lee R.D."/>
            <person name="Eisen J.A."/>
        </authorList>
    </citation>
    <scope>NUCLEOTIDE SEQUENCE [LARGE SCALE GENOMIC DNA]</scope>
    <source>
        <strain evidence="5 6">UCD-SED14</strain>
    </source>
</reference>
<sequence length="233" mass="26119">MKVLIVDDEALARSRLKRLLAIYPDLSSHREASNGTQALELMQSWVADLVFLDVDMPGLNGLEVANELNLLAVPPAIVFVTAHPEHALEALQLSAAGYLVKPVTEQNLAKTLEQIGRVTRAHMQKKKTATISYQLAGVSRVIALEKVYYIISEEKYTRIIFDDGEAIIEQSLKQLVSDFPVELLQIHRKILINRSQLHALKKAEDGSHVVELKNCTHLLPVSRRAYKVVKEQL</sequence>
<dbReference type="Proteomes" id="UP000037848">
    <property type="component" value="Unassembled WGS sequence"/>
</dbReference>
<dbReference type="Pfam" id="PF00072">
    <property type="entry name" value="Response_reg"/>
    <property type="match status" value="1"/>
</dbReference>
<evidence type="ECO:0000313" key="5">
    <source>
        <dbReference type="EMBL" id="KPH64715.1"/>
    </source>
</evidence>
<evidence type="ECO:0000256" key="1">
    <source>
        <dbReference type="ARBA" id="ARBA00023012"/>
    </source>
</evidence>